<dbReference type="Gene3D" id="3.10.450.50">
    <property type="match status" value="1"/>
</dbReference>
<evidence type="ECO:0000313" key="3">
    <source>
        <dbReference type="Proteomes" id="UP000293583"/>
    </source>
</evidence>
<keyword evidence="3" id="KW-1185">Reference proteome</keyword>
<dbReference type="EMBL" id="SEWY01000001">
    <property type="protein sequence ID" value="TBH75126.1"/>
    <property type="molecule type" value="Genomic_DNA"/>
</dbReference>
<evidence type="ECO:0000313" key="2">
    <source>
        <dbReference type="EMBL" id="TBH75126.1"/>
    </source>
</evidence>
<proteinExistence type="predicted"/>
<organism evidence="2 3">
    <name type="scientific">Aquirufa antheringensis</name>
    <dbReference type="NCBI Taxonomy" id="2516559"/>
    <lineage>
        <taxon>Bacteria</taxon>
        <taxon>Pseudomonadati</taxon>
        <taxon>Bacteroidota</taxon>
        <taxon>Cytophagia</taxon>
        <taxon>Cytophagales</taxon>
        <taxon>Flectobacillaceae</taxon>
        <taxon>Aquirufa</taxon>
    </lineage>
</organism>
<evidence type="ECO:0000256" key="1">
    <source>
        <dbReference type="SAM" id="SignalP"/>
    </source>
</evidence>
<accession>A0A4Q9BGG2</accession>
<protein>
    <submittedName>
        <fullName evidence="2">Nuclear transport factor 2 family protein</fullName>
    </submittedName>
</protein>
<dbReference type="OrthoDB" id="1442472at2"/>
<dbReference type="InterPro" id="IPR032710">
    <property type="entry name" value="NTF2-like_dom_sf"/>
</dbReference>
<dbReference type="RefSeq" id="WP_130895728.1">
    <property type="nucleotide sequence ID" value="NZ_JAANOL010000003.1"/>
</dbReference>
<feature type="chain" id="PRO_5020401326" evidence="1">
    <location>
        <begin position="19"/>
        <end position="175"/>
    </location>
</feature>
<sequence>MKKIILLFVLAGSIFACSKKEDGAAASASTSTDPSAVLAGVVIDTSANVGLVMKAIRAIESGDSAAYRATYAPDVVFHDNLDSMGLNENMTMFKTMAEKGIKLKVEMGPVWENQFDKPSKKKGYTNYVMSKSTFIFTRGEKQTKMVIFAVDAIKDGKQVEEWLHYDRSAFVEISK</sequence>
<dbReference type="PROSITE" id="PS51257">
    <property type="entry name" value="PROKAR_LIPOPROTEIN"/>
    <property type="match status" value="1"/>
</dbReference>
<gene>
    <name evidence="2" type="ORF">EWU20_00720</name>
</gene>
<name>A0A4Q9BGG2_9BACT</name>
<dbReference type="Proteomes" id="UP000293583">
    <property type="component" value="Unassembled WGS sequence"/>
</dbReference>
<dbReference type="AlphaFoldDB" id="A0A4Q9BGG2"/>
<dbReference type="SUPFAM" id="SSF54427">
    <property type="entry name" value="NTF2-like"/>
    <property type="match status" value="1"/>
</dbReference>
<reference evidence="2 3" key="1">
    <citation type="submission" date="2019-02" db="EMBL/GenBank/DDBJ databases">
        <title>Genome of a new Bacteroidetes strain.</title>
        <authorList>
            <person name="Pitt A."/>
        </authorList>
    </citation>
    <scope>NUCLEOTIDE SEQUENCE [LARGE SCALE GENOMIC DNA]</scope>
    <source>
        <strain evidence="2 3">103A-SOEBACH</strain>
    </source>
</reference>
<feature type="signal peptide" evidence="1">
    <location>
        <begin position="1"/>
        <end position="18"/>
    </location>
</feature>
<comment type="caution">
    <text evidence="2">The sequence shown here is derived from an EMBL/GenBank/DDBJ whole genome shotgun (WGS) entry which is preliminary data.</text>
</comment>
<keyword evidence="1" id="KW-0732">Signal</keyword>